<protein>
    <submittedName>
        <fullName evidence="1">Uncharacterized protein</fullName>
    </submittedName>
</protein>
<proteinExistence type="predicted"/>
<dbReference type="VEuPathDB" id="FungiDB:I7I52_11004"/>
<name>A0A8H8CQS3_AJECA</name>
<dbReference type="OrthoDB" id="4062651at2759"/>
<comment type="caution">
    <text evidence="1">The sequence shown here is derived from an EMBL/GenBank/DDBJ whole genome shotgun (WGS) entry which is preliminary data.</text>
</comment>
<sequence>MLEAVGEIFVRHRAQGIFGIHLLHGHFTAPKGTVLLGIEFPITNTTQACWTKPVPAEELTAKPVHGHVFRLQSDATFVAYEFHEGDSAFKGENIGPAFFEEFADFLHRNSLADLLALELLDGP</sequence>
<dbReference type="AlphaFoldDB" id="A0A8H8CQS3"/>
<reference evidence="1 2" key="1">
    <citation type="submission" date="2021-01" db="EMBL/GenBank/DDBJ databases">
        <title>Chromosome-level genome assembly of a human fungal pathogen reveals clustering of transcriptionally co-regulated genes.</title>
        <authorList>
            <person name="Voorhies M."/>
            <person name="Cohen S."/>
            <person name="Shea T.P."/>
            <person name="Petrus S."/>
            <person name="Munoz J.F."/>
            <person name="Poplawski S."/>
            <person name="Goldman W.E."/>
            <person name="Michael T."/>
            <person name="Cuomo C.A."/>
            <person name="Sil A."/>
            <person name="Beyhan S."/>
        </authorList>
    </citation>
    <scope>NUCLEOTIDE SEQUENCE [LARGE SCALE GENOMIC DNA]</scope>
    <source>
        <strain evidence="1 2">G184AR</strain>
    </source>
</reference>
<evidence type="ECO:0000313" key="2">
    <source>
        <dbReference type="Proteomes" id="UP000670092"/>
    </source>
</evidence>
<evidence type="ECO:0000313" key="1">
    <source>
        <dbReference type="EMBL" id="KAG5287281.1"/>
    </source>
</evidence>
<dbReference type="EMBL" id="JAEVHI010000007">
    <property type="protein sequence ID" value="KAG5287281.1"/>
    <property type="molecule type" value="Genomic_DNA"/>
</dbReference>
<organism evidence="1 2">
    <name type="scientific">Ajellomyces capsulatus</name>
    <name type="common">Darling's disease fungus</name>
    <name type="synonym">Histoplasma capsulatum</name>
    <dbReference type="NCBI Taxonomy" id="5037"/>
    <lineage>
        <taxon>Eukaryota</taxon>
        <taxon>Fungi</taxon>
        <taxon>Dikarya</taxon>
        <taxon>Ascomycota</taxon>
        <taxon>Pezizomycotina</taxon>
        <taxon>Eurotiomycetes</taxon>
        <taxon>Eurotiomycetidae</taxon>
        <taxon>Onygenales</taxon>
        <taxon>Ajellomycetaceae</taxon>
        <taxon>Histoplasma</taxon>
    </lineage>
</organism>
<gene>
    <name evidence="1" type="ORF">I7I52_11004</name>
</gene>
<accession>A0A8H8CQS3</accession>
<dbReference type="Proteomes" id="UP000670092">
    <property type="component" value="Unassembled WGS sequence"/>
</dbReference>